<keyword evidence="3" id="KW-0255">Endonuclease</keyword>
<dbReference type="PANTHER" id="PTHR33988">
    <property type="entry name" value="ENDORIBONUCLEASE MAZF-RELATED"/>
    <property type="match status" value="1"/>
</dbReference>
<keyword evidence="5" id="KW-1185">Reference proteome</keyword>
<dbReference type="GO" id="GO:0003677">
    <property type="term" value="F:DNA binding"/>
    <property type="evidence" value="ECO:0007669"/>
    <property type="project" value="InterPro"/>
</dbReference>
<organism evidence="4 5">
    <name type="scientific">Blastococcus saxobsidens (strain DD2)</name>
    <dbReference type="NCBI Taxonomy" id="1146883"/>
    <lineage>
        <taxon>Bacteria</taxon>
        <taxon>Bacillati</taxon>
        <taxon>Actinomycetota</taxon>
        <taxon>Actinomycetes</taxon>
        <taxon>Geodermatophilales</taxon>
        <taxon>Geodermatophilaceae</taxon>
        <taxon>Blastococcus</taxon>
    </lineage>
</organism>
<dbReference type="GO" id="GO:0016075">
    <property type="term" value="P:rRNA catabolic process"/>
    <property type="evidence" value="ECO:0007669"/>
    <property type="project" value="TreeGrafter"/>
</dbReference>
<dbReference type="OrthoDB" id="9808744at2"/>
<dbReference type="EMBL" id="FO117623">
    <property type="protein sequence ID" value="CCG01297.1"/>
    <property type="molecule type" value="Genomic_DNA"/>
</dbReference>
<dbReference type="GO" id="GO:0006402">
    <property type="term" value="P:mRNA catabolic process"/>
    <property type="evidence" value="ECO:0007669"/>
    <property type="project" value="TreeGrafter"/>
</dbReference>
<evidence type="ECO:0000313" key="4">
    <source>
        <dbReference type="EMBL" id="CCG01297.1"/>
    </source>
</evidence>
<dbReference type="eggNOG" id="COG2337">
    <property type="taxonomic scope" value="Bacteria"/>
</dbReference>
<comment type="function">
    <text evidence="3">Toxic component of a type II toxin-antitoxin (TA) system.</text>
</comment>
<dbReference type="AlphaFoldDB" id="H6RM55"/>
<sequence>MIQRGSIHWADLGEPRRSEPGWRRPIVVIQIDRYTESRLATVLAAIVTGNERLGAVPGNVVIEPHDSGLPRTSVINVTALVAVDKAFIEPAIGLLPLAVMQQVDDGLRFVLGL</sequence>
<evidence type="ECO:0000256" key="3">
    <source>
        <dbReference type="PIRNR" id="PIRNR033490"/>
    </source>
</evidence>
<evidence type="ECO:0000256" key="1">
    <source>
        <dbReference type="ARBA" id="ARBA00007521"/>
    </source>
</evidence>
<dbReference type="RefSeq" id="WP_014374214.1">
    <property type="nucleotide sequence ID" value="NC_016943.1"/>
</dbReference>
<dbReference type="HOGENOM" id="CLU_121823_1_1_11"/>
<dbReference type="InterPro" id="IPR011067">
    <property type="entry name" value="Plasmid_toxin/cell-grow_inhib"/>
</dbReference>
<dbReference type="EC" id="3.1.-.-" evidence="3"/>
<name>H6RM55_BLASD</name>
<evidence type="ECO:0000313" key="5">
    <source>
        <dbReference type="Proteomes" id="UP000007517"/>
    </source>
</evidence>
<keyword evidence="2" id="KW-1277">Toxin-antitoxin system</keyword>
<dbReference type="SUPFAM" id="SSF50118">
    <property type="entry name" value="Cell growth inhibitor/plasmid maintenance toxic component"/>
    <property type="match status" value="1"/>
</dbReference>
<dbReference type="Proteomes" id="UP000007517">
    <property type="component" value="Chromosome"/>
</dbReference>
<dbReference type="GO" id="GO:0016787">
    <property type="term" value="F:hydrolase activity"/>
    <property type="evidence" value="ECO:0007669"/>
    <property type="project" value="UniProtKB-KW"/>
</dbReference>
<dbReference type="PANTHER" id="PTHR33988:SF2">
    <property type="entry name" value="ENDORIBONUCLEASE MAZF"/>
    <property type="match status" value="1"/>
</dbReference>
<gene>
    <name evidence="4" type="ordered locus">BLASA_0320</name>
</gene>
<reference evidence="4 5" key="1">
    <citation type="journal article" date="2012" name="J. Bacteriol.">
        <title>Genome Sequence of Blastococcus saxobsidens DD2, a Stone-Inhabiting Bacterium.</title>
        <authorList>
            <person name="Chouaia B."/>
            <person name="Crotti E."/>
            <person name="Brusetti L."/>
            <person name="Daffonchio D."/>
            <person name="Essoussi I."/>
            <person name="Nouioui I."/>
            <person name="Sbissi I."/>
            <person name="Ghodhbane-Gtari F."/>
            <person name="Gtari M."/>
            <person name="Vacherie B."/>
            <person name="Barbe V."/>
            <person name="Medigue C."/>
            <person name="Gury J."/>
            <person name="Pujic P."/>
            <person name="Normand P."/>
        </authorList>
    </citation>
    <scope>NUCLEOTIDE SEQUENCE [LARGE SCALE GENOMIC DNA]</scope>
    <source>
        <strain evidence="4 5">DD2</strain>
    </source>
</reference>
<reference evidence="5" key="2">
    <citation type="submission" date="2012-02" db="EMBL/GenBank/DDBJ databases">
        <title>Complete genome sequence of Blastococcus saxobsidens strain DD2.</title>
        <authorList>
            <person name="Genoscope."/>
        </authorList>
    </citation>
    <scope>NUCLEOTIDE SEQUENCE [LARGE SCALE GENOMIC DNA]</scope>
    <source>
        <strain evidence="5">DD2</strain>
    </source>
</reference>
<accession>H6RM55</accession>
<keyword evidence="3" id="KW-0378">Hydrolase</keyword>
<dbReference type="KEGG" id="bsd:BLASA_0320"/>
<dbReference type="Pfam" id="PF02452">
    <property type="entry name" value="PemK_toxin"/>
    <property type="match status" value="1"/>
</dbReference>
<dbReference type="PIRSF" id="PIRSF033490">
    <property type="entry name" value="MazF"/>
    <property type="match status" value="1"/>
</dbReference>
<dbReference type="GO" id="GO:0004521">
    <property type="term" value="F:RNA endonuclease activity"/>
    <property type="evidence" value="ECO:0007669"/>
    <property type="project" value="TreeGrafter"/>
</dbReference>
<dbReference type="Gene3D" id="2.30.30.110">
    <property type="match status" value="1"/>
</dbReference>
<comment type="similarity">
    <text evidence="1 3">Belongs to the PemK/MazF family.</text>
</comment>
<protein>
    <recommendedName>
        <fullName evidence="3">mRNA interferase</fullName>
        <ecNumber evidence="3">3.1.-.-</ecNumber>
    </recommendedName>
</protein>
<dbReference type="STRING" id="1146883.BLASA_0320"/>
<dbReference type="InterPro" id="IPR003477">
    <property type="entry name" value="PemK-like"/>
</dbReference>
<proteinExistence type="inferred from homology"/>
<evidence type="ECO:0000256" key="2">
    <source>
        <dbReference type="ARBA" id="ARBA00022649"/>
    </source>
</evidence>
<keyword evidence="3" id="KW-0540">Nuclease</keyword>